<name>A0ABN1L430_9GAMM</name>
<dbReference type="Pfam" id="PF07589">
    <property type="entry name" value="PEP-CTERM"/>
    <property type="match status" value="1"/>
</dbReference>
<sequence>MKLFTSLALVLALILSTTTHVNATTIKLNNNIALGALNLDQGFTDFYGYGSNIRYSSNTGYEANNALVMFFAEYNNNLALFVLADSANSTGKGKAKFSVNNLNDFGNIIFKDDTSDTNITNGIKWAWASKRNDGLVFQLNDPNNFNLDIAITNTQGLGQGFKFLSFDASNQVTSHNFTQANSLGEFNIATIPEPTTIAVLALALFALAASRRKA</sequence>
<evidence type="ECO:0000256" key="1">
    <source>
        <dbReference type="SAM" id="SignalP"/>
    </source>
</evidence>
<evidence type="ECO:0000313" key="4">
    <source>
        <dbReference type="Proteomes" id="UP001500021"/>
    </source>
</evidence>
<proteinExistence type="predicted"/>
<gene>
    <name evidence="3" type="ORF">GCM10009111_07670</name>
</gene>
<evidence type="ECO:0000313" key="3">
    <source>
        <dbReference type="EMBL" id="GAA0812984.1"/>
    </source>
</evidence>
<dbReference type="Proteomes" id="UP001500021">
    <property type="component" value="Unassembled WGS sequence"/>
</dbReference>
<feature type="domain" description="Ice-binding protein C-terminal" evidence="2">
    <location>
        <begin position="190"/>
        <end position="212"/>
    </location>
</feature>
<evidence type="ECO:0000259" key="2">
    <source>
        <dbReference type="Pfam" id="PF07589"/>
    </source>
</evidence>
<comment type="caution">
    <text evidence="3">The sequence shown here is derived from an EMBL/GenBank/DDBJ whole genome shotgun (WGS) entry which is preliminary data.</text>
</comment>
<keyword evidence="1" id="KW-0732">Signal</keyword>
<organism evidence="3 4">
    <name type="scientific">Colwellia asteriadis</name>
    <dbReference type="NCBI Taxonomy" id="517723"/>
    <lineage>
        <taxon>Bacteria</taxon>
        <taxon>Pseudomonadati</taxon>
        <taxon>Pseudomonadota</taxon>
        <taxon>Gammaproteobacteria</taxon>
        <taxon>Alteromonadales</taxon>
        <taxon>Colwelliaceae</taxon>
        <taxon>Colwellia</taxon>
    </lineage>
</organism>
<accession>A0ABN1L430</accession>
<feature type="signal peptide" evidence="1">
    <location>
        <begin position="1"/>
        <end position="23"/>
    </location>
</feature>
<keyword evidence="4" id="KW-1185">Reference proteome</keyword>
<protein>
    <recommendedName>
        <fullName evidence="2">Ice-binding protein C-terminal domain-containing protein</fullName>
    </recommendedName>
</protein>
<dbReference type="RefSeq" id="WP_215981222.1">
    <property type="nucleotide sequence ID" value="NZ_BAAAFA010000002.1"/>
</dbReference>
<dbReference type="InterPro" id="IPR013424">
    <property type="entry name" value="Ice-binding_C"/>
</dbReference>
<dbReference type="NCBIfam" id="TIGR02595">
    <property type="entry name" value="PEP_CTERM"/>
    <property type="match status" value="1"/>
</dbReference>
<reference evidence="3 4" key="1">
    <citation type="journal article" date="2019" name="Int. J. Syst. Evol. Microbiol.">
        <title>The Global Catalogue of Microorganisms (GCM) 10K type strain sequencing project: providing services to taxonomists for standard genome sequencing and annotation.</title>
        <authorList>
            <consortium name="The Broad Institute Genomics Platform"/>
            <consortium name="The Broad Institute Genome Sequencing Center for Infectious Disease"/>
            <person name="Wu L."/>
            <person name="Ma J."/>
        </authorList>
    </citation>
    <scope>NUCLEOTIDE SEQUENCE [LARGE SCALE GENOMIC DNA]</scope>
    <source>
        <strain evidence="3 4">JCM 15608</strain>
    </source>
</reference>
<feature type="chain" id="PRO_5046962547" description="Ice-binding protein C-terminal domain-containing protein" evidence="1">
    <location>
        <begin position="24"/>
        <end position="214"/>
    </location>
</feature>
<dbReference type="EMBL" id="BAAAFA010000002">
    <property type="protein sequence ID" value="GAA0812984.1"/>
    <property type="molecule type" value="Genomic_DNA"/>
</dbReference>